<comment type="caution">
    <text evidence="8">The sequence shown here is derived from an EMBL/GenBank/DDBJ whole genome shotgun (WGS) entry which is preliminary data.</text>
</comment>
<keyword evidence="5" id="KW-0521">NADP</keyword>
<dbReference type="EMBL" id="QKWK01000008">
    <property type="protein sequence ID" value="TXT07435.1"/>
    <property type="molecule type" value="Genomic_DNA"/>
</dbReference>
<accession>A0A7D8UXN8</accession>
<keyword evidence="6" id="KW-0560">Oxidoreductase</keyword>
<dbReference type="PANTHER" id="PTHR43098:SF4">
    <property type="entry name" value="BLR3857 PROTEIN"/>
    <property type="match status" value="1"/>
</dbReference>
<dbReference type="OrthoDB" id="66881at2759"/>
<evidence type="ECO:0000256" key="3">
    <source>
        <dbReference type="ARBA" id="ARBA00022630"/>
    </source>
</evidence>
<dbReference type="Proteomes" id="UP000473826">
    <property type="component" value="Unassembled WGS sequence"/>
</dbReference>
<evidence type="ECO:0000256" key="7">
    <source>
        <dbReference type="ARBA" id="ARBA00023033"/>
    </source>
</evidence>
<dbReference type="GO" id="GO:0050661">
    <property type="term" value="F:NADP binding"/>
    <property type="evidence" value="ECO:0007669"/>
    <property type="project" value="InterPro"/>
</dbReference>
<organism evidence="8 9">
    <name type="scientific">Vanrija humicola</name>
    <name type="common">Yeast</name>
    <name type="synonym">Cryptococcus humicola</name>
    <dbReference type="NCBI Taxonomy" id="5417"/>
    <lineage>
        <taxon>Eukaryota</taxon>
        <taxon>Fungi</taxon>
        <taxon>Dikarya</taxon>
        <taxon>Basidiomycota</taxon>
        <taxon>Agaricomycotina</taxon>
        <taxon>Tremellomycetes</taxon>
        <taxon>Trichosporonales</taxon>
        <taxon>Trichosporonaceae</taxon>
        <taxon>Vanrija</taxon>
    </lineage>
</organism>
<proteinExistence type="inferred from homology"/>
<evidence type="ECO:0000256" key="2">
    <source>
        <dbReference type="ARBA" id="ARBA00010139"/>
    </source>
</evidence>
<protein>
    <recommendedName>
        <fullName evidence="10">FAD/NAD(P)-binding domain-containing protein</fullName>
    </recommendedName>
</protein>
<name>A0A7D8UXN8_VANHU</name>
<reference evidence="8 9" key="1">
    <citation type="journal article" date="2019" name="PLoS Genet.">
        <title>Convergent evolution of linked mating-type loci in basidiomycete fungi.</title>
        <authorList>
            <person name="Sun S."/>
            <person name="Coelho M.A."/>
            <person name="Heitman J."/>
            <person name="Nowrousian M."/>
        </authorList>
    </citation>
    <scope>NUCLEOTIDE SEQUENCE [LARGE SCALE GENOMIC DNA]</scope>
    <source>
        <strain evidence="8 9">CBS 4282</strain>
    </source>
</reference>
<dbReference type="GO" id="GO:0050660">
    <property type="term" value="F:flavin adenine dinucleotide binding"/>
    <property type="evidence" value="ECO:0007669"/>
    <property type="project" value="InterPro"/>
</dbReference>
<keyword evidence="3" id="KW-0285">Flavoprotein</keyword>
<evidence type="ECO:0000313" key="8">
    <source>
        <dbReference type="EMBL" id="TXT07435.1"/>
    </source>
</evidence>
<sequence length="612" mass="68226">MTIANLDSEQLRQKYAQERDKRLNAPAGRKFKRLEQPGQVADPHLPVQPREPVSDTVNFTFVGGGFSGLITSARVKEAVPNASIRILDQAGDFGGVWYWNRYPGAMCDTAAMVYMPLLEETGHMPTRKYAMGPEIHEHTRRIGRHYDLYKHALFHTAVTDVSWDADSKRWRVKTNRGDDFTTKYLAVGTGPLTVAQLPDIPGVDSFNGKAFHTSRWEYEYTGGDRFGAPLTGLADKRVAIIGTGATAIQCIPELAKYAKELLVFQRTPSAVDIRNNHDIDPEWFKGVSAEPGWQQRWLDNFTTIWGLIGGRPAEIMKKYDDLVQDGWSELALRVQSVFLSLKPEQLNPEGVMLAMEQSDDETTSRIRARVDEVVTADPVAAEGLKAWYRQLCKRPTFHDEYLQAFNRPNVKLIDTDGQGVDRITPTGVHALGKDYDVDLIIYASGFEFQNTSFTSRLGFEITGPEGTLTDAWADGMRTLHGRQTQGFPNLFLCQLSQAARFAANVPANFLESARAIAGVVKSMEENGKETIDVTKDAQDAWFNLIMSGAARAQRDECTPGYYNNEGALKIDKPSPSGISSGYPHGPVAFFQLQRDWVERGLQTGEFEGTEIA</sequence>
<dbReference type="InterPro" id="IPR020946">
    <property type="entry name" value="Flavin_mOase-like"/>
</dbReference>
<comment type="cofactor">
    <cofactor evidence="1">
        <name>FAD</name>
        <dbReference type="ChEBI" id="CHEBI:57692"/>
    </cofactor>
</comment>
<gene>
    <name evidence="8" type="ORF">VHUM_03155</name>
</gene>
<dbReference type="Gene3D" id="3.50.50.60">
    <property type="entry name" value="FAD/NAD(P)-binding domain"/>
    <property type="match status" value="2"/>
</dbReference>
<evidence type="ECO:0000256" key="6">
    <source>
        <dbReference type="ARBA" id="ARBA00023002"/>
    </source>
</evidence>
<dbReference type="InterPro" id="IPR050775">
    <property type="entry name" value="FAD-binding_Monooxygenases"/>
</dbReference>
<dbReference type="GO" id="GO:0004499">
    <property type="term" value="F:N,N-dimethylaniline monooxygenase activity"/>
    <property type="evidence" value="ECO:0007669"/>
    <property type="project" value="InterPro"/>
</dbReference>
<evidence type="ECO:0000256" key="4">
    <source>
        <dbReference type="ARBA" id="ARBA00022827"/>
    </source>
</evidence>
<keyword evidence="7" id="KW-0503">Monooxygenase</keyword>
<dbReference type="SUPFAM" id="SSF51905">
    <property type="entry name" value="FAD/NAD(P)-binding domain"/>
    <property type="match status" value="2"/>
</dbReference>
<evidence type="ECO:0008006" key="10">
    <source>
        <dbReference type="Google" id="ProtNLM"/>
    </source>
</evidence>
<dbReference type="PANTHER" id="PTHR43098">
    <property type="entry name" value="L-ORNITHINE N(5)-MONOOXYGENASE-RELATED"/>
    <property type="match status" value="1"/>
</dbReference>
<evidence type="ECO:0000313" key="9">
    <source>
        <dbReference type="Proteomes" id="UP000473826"/>
    </source>
</evidence>
<dbReference type="InterPro" id="IPR036188">
    <property type="entry name" value="FAD/NAD-bd_sf"/>
</dbReference>
<evidence type="ECO:0000256" key="5">
    <source>
        <dbReference type="ARBA" id="ARBA00022857"/>
    </source>
</evidence>
<evidence type="ECO:0000256" key="1">
    <source>
        <dbReference type="ARBA" id="ARBA00001974"/>
    </source>
</evidence>
<comment type="similarity">
    <text evidence="2">Belongs to the FAD-binding monooxygenase family.</text>
</comment>
<keyword evidence="4" id="KW-0274">FAD</keyword>
<dbReference type="Pfam" id="PF00743">
    <property type="entry name" value="FMO-like"/>
    <property type="match status" value="1"/>
</dbReference>
<dbReference type="AlphaFoldDB" id="A0A7D8UXN8"/>
<keyword evidence="9" id="KW-1185">Reference proteome</keyword>